<reference evidence="8 9" key="1">
    <citation type="submission" date="2014-11" db="EMBL/GenBank/DDBJ databases">
        <authorList>
            <person name="Zhu J."/>
            <person name="Qi W."/>
            <person name="Song R."/>
        </authorList>
    </citation>
    <scope>NUCLEOTIDE SEQUENCE [LARGE SCALE GENOMIC DNA]</scope>
</reference>
<gene>
    <name evidence="8" type="ORF">Vbra_21629</name>
</gene>
<organism evidence="8 9">
    <name type="scientific">Vitrella brassicaformis (strain CCMP3155)</name>
    <dbReference type="NCBI Taxonomy" id="1169540"/>
    <lineage>
        <taxon>Eukaryota</taxon>
        <taxon>Sar</taxon>
        <taxon>Alveolata</taxon>
        <taxon>Colpodellida</taxon>
        <taxon>Vitrellaceae</taxon>
        <taxon>Vitrella</taxon>
    </lineage>
</organism>
<feature type="compositionally biased region" description="Polar residues" evidence="6">
    <location>
        <begin position="20"/>
        <end position="29"/>
    </location>
</feature>
<dbReference type="InParanoid" id="A0A0G4FRR5"/>
<keyword evidence="3" id="KW-0238">DNA-binding</keyword>
<feature type="compositionally biased region" description="Basic and acidic residues" evidence="6">
    <location>
        <begin position="603"/>
        <end position="617"/>
    </location>
</feature>
<feature type="region of interest" description="Disordered" evidence="6">
    <location>
        <begin position="332"/>
        <end position="418"/>
    </location>
</feature>
<evidence type="ECO:0000259" key="7">
    <source>
        <dbReference type="Pfam" id="PF00847"/>
    </source>
</evidence>
<sequence>MSAAATYPYPSPPHPNGPPSQQDGLQEQLRQPLYKRGDPNRTSAYHPGYQGVQFSVRSVDGANSAYEVLAGPFHDSQGELFAADWGVTRDPKKGWLLGDVTQVLERVKKGGPIAVDEPFEVRTSHQEARRYLMMKPTMDAPKGNAAGPTSPASPPPPPVASRHADSGRTANHMELQGATGRSARDTVPSPIARRKAVDTPPPSPPPADGSPAAAVGGPGDERNTVGQLLRTIRHKQDPGHKAYSAAYEGMQFSVEKMADGRHFEVTGWPSESGANQPLCVRATVHRSSDGTKTGWELWPLTDMLTVVLAGSVDTDDRFEIVTDVVAGEQRHVVQWRAPQRGKRAGAPPRKHKNKPSACHDTGLGDRRKRRPSRDPLPLPSLDGSGDGRDGSLNHSRPPKRQRGPHGRVPAKRAQEFHGSHRELTSLGGLCGDELARMLMRRMREEQPGDFPAPDRGGIGIAWRTNYTYEAYFWDNDTSTTVDLRQFPVCYGASPEAIFTAFREAVDYRNALHQSRVGDRAMAIDLSWLQRAQQGEGQLDGGMREGQFGWSPPPQRRKRTKRPSDDPPLDPSPPSRPPRSSLSRLPARPPGRREGDVTIGRGGRQRDSMARAARRSDSCDDDDDGSSSSSPQPRRRPKAAKRDGASAPAGDVPSSVYASNPEWAADIDKKTSTKSKTIITKSEHQSDVAGVFWHEGKQAWRASWYEKGKENEKYFYVSDHGFDRAKALAEEHRREMERTGRAVVKKRSEHQSGVKGVHYNKASNSWIASWYEGGKQRTKPFSVRELGYEGAKQAAIAHRRAMEGRHYTFKDKAVKED</sequence>
<dbReference type="EMBL" id="CDMY01000488">
    <property type="protein sequence ID" value="CEM17343.1"/>
    <property type="molecule type" value="Genomic_DNA"/>
</dbReference>
<evidence type="ECO:0000256" key="1">
    <source>
        <dbReference type="ARBA" id="ARBA00004123"/>
    </source>
</evidence>
<feature type="domain" description="AP2/ERF" evidence="7">
    <location>
        <begin position="686"/>
        <end position="737"/>
    </location>
</feature>
<evidence type="ECO:0000256" key="3">
    <source>
        <dbReference type="ARBA" id="ARBA00023125"/>
    </source>
</evidence>
<feature type="compositionally biased region" description="Basic residues" evidence="6">
    <location>
        <begin position="339"/>
        <end position="354"/>
    </location>
</feature>
<keyword evidence="4" id="KW-0804">Transcription</keyword>
<dbReference type="GO" id="GO:0003677">
    <property type="term" value="F:DNA binding"/>
    <property type="evidence" value="ECO:0007669"/>
    <property type="project" value="UniProtKB-KW"/>
</dbReference>
<feature type="compositionally biased region" description="Pro residues" evidence="6">
    <location>
        <begin position="199"/>
        <end position="208"/>
    </location>
</feature>
<accession>A0A0G4FRR5</accession>
<evidence type="ECO:0000256" key="5">
    <source>
        <dbReference type="ARBA" id="ARBA00023242"/>
    </source>
</evidence>
<keyword evidence="9" id="KW-1185">Reference proteome</keyword>
<dbReference type="Gene3D" id="1.20.5.2050">
    <property type="match status" value="2"/>
</dbReference>
<keyword evidence="2" id="KW-0805">Transcription regulation</keyword>
<evidence type="ECO:0000313" key="9">
    <source>
        <dbReference type="Proteomes" id="UP000041254"/>
    </source>
</evidence>
<comment type="subcellular location">
    <subcellularLocation>
        <location evidence="1">Nucleus</location>
    </subcellularLocation>
</comment>
<dbReference type="GO" id="GO:0003700">
    <property type="term" value="F:DNA-binding transcription factor activity"/>
    <property type="evidence" value="ECO:0007669"/>
    <property type="project" value="InterPro"/>
</dbReference>
<evidence type="ECO:0000256" key="4">
    <source>
        <dbReference type="ARBA" id="ARBA00023163"/>
    </source>
</evidence>
<feature type="domain" description="AP2/ERF" evidence="7">
    <location>
        <begin position="751"/>
        <end position="803"/>
    </location>
</feature>
<evidence type="ECO:0000256" key="2">
    <source>
        <dbReference type="ARBA" id="ARBA00023015"/>
    </source>
</evidence>
<proteinExistence type="predicted"/>
<evidence type="ECO:0000313" key="8">
    <source>
        <dbReference type="EMBL" id="CEM17343.1"/>
    </source>
</evidence>
<dbReference type="GO" id="GO:0005634">
    <property type="term" value="C:nucleus"/>
    <property type="evidence" value="ECO:0007669"/>
    <property type="project" value="UniProtKB-SubCell"/>
</dbReference>
<dbReference type="PhylomeDB" id="A0A0G4FRR5"/>
<evidence type="ECO:0000256" key="6">
    <source>
        <dbReference type="SAM" id="MobiDB-lite"/>
    </source>
</evidence>
<dbReference type="AlphaFoldDB" id="A0A0G4FRR5"/>
<dbReference type="VEuPathDB" id="CryptoDB:Vbra_21629"/>
<feature type="compositionally biased region" description="Basic residues" evidence="6">
    <location>
        <begin position="396"/>
        <end position="410"/>
    </location>
</feature>
<name>A0A0G4FRR5_VITBC</name>
<feature type="region of interest" description="Disordered" evidence="6">
    <location>
        <begin position="138"/>
        <end position="223"/>
    </location>
</feature>
<keyword evidence="5" id="KW-0539">Nucleus</keyword>
<feature type="region of interest" description="Disordered" evidence="6">
    <location>
        <begin position="1"/>
        <end position="47"/>
    </location>
</feature>
<feature type="compositionally biased region" description="Pro residues" evidence="6">
    <location>
        <begin position="9"/>
        <end position="18"/>
    </location>
</feature>
<dbReference type="InterPro" id="IPR001471">
    <property type="entry name" value="AP2/ERF_dom"/>
</dbReference>
<dbReference type="Proteomes" id="UP000041254">
    <property type="component" value="Unassembled WGS sequence"/>
</dbReference>
<feature type="region of interest" description="Disordered" evidence="6">
    <location>
        <begin position="534"/>
        <end position="682"/>
    </location>
</feature>
<dbReference type="Pfam" id="PF00847">
    <property type="entry name" value="AP2"/>
    <property type="match status" value="2"/>
</dbReference>
<protein>
    <recommendedName>
        <fullName evidence="7">AP2/ERF domain-containing protein</fullName>
    </recommendedName>
</protein>